<protein>
    <submittedName>
        <fullName evidence="1">Uncharacterized protein</fullName>
    </submittedName>
</protein>
<dbReference type="KEGG" id="vg:5130386"/>
<evidence type="ECO:0000313" key="1">
    <source>
        <dbReference type="EMBL" id="QIW89036.1"/>
    </source>
</evidence>
<name>A0A6H0X544_BPTWO</name>
<proteinExistence type="predicted"/>
<dbReference type="SMR" id="A0A6H0X544"/>
<dbReference type="EMBL" id="MT151386">
    <property type="protein sequence ID" value="QIW89036.1"/>
    <property type="molecule type" value="Genomic_DNA"/>
</dbReference>
<evidence type="ECO:0000313" key="2">
    <source>
        <dbReference type="Proteomes" id="UP000503318"/>
    </source>
</evidence>
<gene>
    <name evidence="1" type="ORF">TwortDSMZ_027</name>
</gene>
<sequence length="101" mass="12165">MNKEQAKLKLKTDIINYENQIKFLDPSSMYTRWLIDAKIYAEMALNNLEETGEHNYKDVEWEEEYTKIFTDKEILEFILSSKNPALKKKYENYLKEGREDC</sequence>
<dbReference type="Proteomes" id="UP000503318">
    <property type="component" value="Segment"/>
</dbReference>
<dbReference type="RefSeq" id="YP_238674.1">
    <property type="nucleotide sequence ID" value="NC_007021.1"/>
</dbReference>
<organism evidence="1 2">
    <name type="scientific">Staphylococcus phage Twort (strain DSM 17442 / HER 48)</name>
    <name type="common">Bacteriophage Twort</name>
    <dbReference type="NCBI Taxonomy" id="2908167"/>
    <lineage>
        <taxon>Viruses</taxon>
        <taxon>Duplodnaviria</taxon>
        <taxon>Heunggongvirae</taxon>
        <taxon>Uroviricota</taxon>
        <taxon>Caudoviricetes</taxon>
        <taxon>Herelleviridae</taxon>
        <taxon>Twortvirinae</taxon>
        <taxon>Twortvirus</taxon>
        <taxon>Twortvirus twort</taxon>
    </lineage>
</organism>
<organismHost>
    <name type="scientific">Twortvirus twort</name>
    <dbReference type="NCBI Taxonomy" id="55510"/>
</organismHost>
<reference evidence="1 2" key="1">
    <citation type="submission" date="2020-03" db="EMBL/GenBank/DDBJ databases">
        <title>Variable regions in the genome of staphylococcal bacteriophage Twort.</title>
        <authorList>
            <person name="Glowacka-Rutkowska A."/>
            <person name="Gawor J."/>
            <person name="Lobocka M."/>
        </authorList>
    </citation>
    <scope>NUCLEOTIDE SEQUENCE [LARGE SCALE GENOMIC DNA]</scope>
</reference>
<accession>A0A6H0X544</accession>